<dbReference type="Proteomes" id="UP000271573">
    <property type="component" value="Chromosome"/>
</dbReference>
<gene>
    <name evidence="2" type="ORF">Back2_10320</name>
</gene>
<feature type="domain" description="ER-bound oxygenase mpaB/mpaB'/Rubber oxygenase catalytic" evidence="1">
    <location>
        <begin position="30"/>
        <end position="253"/>
    </location>
</feature>
<accession>A0A3G9IL05</accession>
<dbReference type="RefSeq" id="WP_231998848.1">
    <property type="nucleotide sequence ID" value="NZ_AP019307.1"/>
</dbReference>
<dbReference type="PANTHER" id="PTHR36151:SF3">
    <property type="entry name" value="ER-BOUND OXYGENASE MPAB_MPAB'_RUBBER OXYGENASE CATALYTIC DOMAIN-CONTAINING PROTEIN"/>
    <property type="match status" value="1"/>
</dbReference>
<organism evidence="2 3">
    <name type="scientific">Nocardioides baekrokdamisoli</name>
    <dbReference type="NCBI Taxonomy" id="1804624"/>
    <lineage>
        <taxon>Bacteria</taxon>
        <taxon>Bacillati</taxon>
        <taxon>Actinomycetota</taxon>
        <taxon>Actinomycetes</taxon>
        <taxon>Propionibacteriales</taxon>
        <taxon>Nocardioidaceae</taxon>
        <taxon>Nocardioides</taxon>
    </lineage>
</organism>
<evidence type="ECO:0000313" key="2">
    <source>
        <dbReference type="EMBL" id="BBH16745.1"/>
    </source>
</evidence>
<protein>
    <recommendedName>
        <fullName evidence="1">ER-bound oxygenase mpaB/mpaB'/Rubber oxygenase catalytic domain-containing protein</fullName>
    </recommendedName>
</protein>
<dbReference type="KEGG" id="nbe:Back2_10320"/>
<reference evidence="2 3" key="1">
    <citation type="submission" date="2018-11" db="EMBL/GenBank/DDBJ databases">
        <title>Complete genome sequence of Nocardioides baekrokdamisoli strain KCTC 39748.</title>
        <authorList>
            <person name="Kang S.W."/>
            <person name="Lee K.C."/>
            <person name="Kim K.K."/>
            <person name="Kim J.S."/>
            <person name="Kim D.S."/>
            <person name="Ko S.H."/>
            <person name="Yang S.H."/>
            <person name="Shin Y.K."/>
            <person name="Lee J.S."/>
        </authorList>
    </citation>
    <scope>NUCLEOTIDE SEQUENCE [LARGE SCALE GENOMIC DNA]</scope>
    <source>
        <strain evidence="2 3">KCTC 39748</strain>
    </source>
</reference>
<proteinExistence type="predicted"/>
<name>A0A3G9IL05_9ACTN</name>
<dbReference type="AlphaFoldDB" id="A0A3G9IL05"/>
<evidence type="ECO:0000313" key="3">
    <source>
        <dbReference type="Proteomes" id="UP000271573"/>
    </source>
</evidence>
<dbReference type="InterPro" id="IPR018713">
    <property type="entry name" value="MPAB/Lcp_cat_dom"/>
</dbReference>
<evidence type="ECO:0000259" key="1">
    <source>
        <dbReference type="Pfam" id="PF09995"/>
    </source>
</evidence>
<dbReference type="EMBL" id="AP019307">
    <property type="protein sequence ID" value="BBH16745.1"/>
    <property type="molecule type" value="Genomic_DNA"/>
</dbReference>
<sequence length="367" mass="40785">MIGIKTREDLMKEFEPMADYGFLGPDSVSWKVWGYPTSYVLGFVRSVTIEHFDPNLAAAVVQSGGVKYRPATRYGRTLRYFGLQIFGGAEQTAKAADVLVKVHSKAIGHDPVTGGEYDANSGDSQLWIHMTAWHSILKCYEMFGPGQLPTDEENQFWAECREVAKLQTIDPDKVPTSREAVHAYFEDWRPRLAASEAAQDMINFILPIDVALPADTPAWMKKVFKPMTGLLRKGVIATYPKYMRDMAGIHQSAVVDALVIPPIKAFHTLLAQNLQMRLFAMRWIAPAAVDVAAPAILGIPPLSDKVWEVREAQMAFGFDAPFNAHKDVRAKQRDRVFNKGLKPSDDGLIESQQHIGSMDVHNAAALG</sequence>
<dbReference type="PANTHER" id="PTHR36151">
    <property type="entry name" value="BLR2777 PROTEIN"/>
    <property type="match status" value="1"/>
</dbReference>
<dbReference type="Pfam" id="PF09995">
    <property type="entry name" value="MPAB_Lcp_cat"/>
    <property type="match status" value="1"/>
</dbReference>
<keyword evidence="3" id="KW-1185">Reference proteome</keyword>
<dbReference type="GO" id="GO:0016491">
    <property type="term" value="F:oxidoreductase activity"/>
    <property type="evidence" value="ECO:0007669"/>
    <property type="project" value="InterPro"/>
</dbReference>